<protein>
    <recommendedName>
        <fullName evidence="3">HutD-family protein</fullName>
    </recommendedName>
</protein>
<evidence type="ECO:0008006" key="3">
    <source>
        <dbReference type="Google" id="ProtNLM"/>
    </source>
</evidence>
<dbReference type="CDD" id="cd20293">
    <property type="entry name" value="cupin_HutD_N"/>
    <property type="match status" value="1"/>
</dbReference>
<dbReference type="RefSeq" id="WP_179651165.1">
    <property type="nucleotide sequence ID" value="NZ_JACBZM010000001.1"/>
</dbReference>
<dbReference type="InterPro" id="IPR011051">
    <property type="entry name" value="RmlC_Cupin_sf"/>
</dbReference>
<dbReference type="Proteomes" id="UP000562045">
    <property type="component" value="Unassembled WGS sequence"/>
</dbReference>
<dbReference type="Gene3D" id="2.60.120.10">
    <property type="entry name" value="Jelly Rolls"/>
    <property type="match status" value="1"/>
</dbReference>
<reference evidence="1 2" key="1">
    <citation type="submission" date="2020-07" db="EMBL/GenBank/DDBJ databases">
        <title>Sequencing the genomes of 1000 actinobacteria strains.</title>
        <authorList>
            <person name="Klenk H.-P."/>
        </authorList>
    </citation>
    <scope>NUCLEOTIDE SEQUENCE [LARGE SCALE GENOMIC DNA]</scope>
    <source>
        <strain evidence="1 2">DSM 15131</strain>
    </source>
</reference>
<dbReference type="PANTHER" id="PTHR37943">
    <property type="entry name" value="PROTEIN VES"/>
    <property type="match status" value="1"/>
</dbReference>
<sequence length="182" mass="18928">MTTTITRAADLPRIPWRNGQGLTTELAMSGSSDDFAWRVSLADVTQSGAFSLFPGVDRTIVLVEGEGMALHLPDGVHPLERDVPFAFDGGLVVSCTVERPTRDLNLMTRRGTTTGTIEVLHLDGTADVVPGTESVVVVVLDGSCSVGGERLGTGDVAVVTGADATRLDGAGRVALVRIAQAG</sequence>
<dbReference type="InterPro" id="IPR014710">
    <property type="entry name" value="RmlC-like_jellyroll"/>
</dbReference>
<name>A0A7Y9ZMW5_9ACTN</name>
<dbReference type="AlphaFoldDB" id="A0A7Y9ZMW5"/>
<evidence type="ECO:0000313" key="2">
    <source>
        <dbReference type="Proteomes" id="UP000562045"/>
    </source>
</evidence>
<evidence type="ECO:0000313" key="1">
    <source>
        <dbReference type="EMBL" id="NYI47228.1"/>
    </source>
</evidence>
<dbReference type="SUPFAM" id="SSF51182">
    <property type="entry name" value="RmlC-like cupins"/>
    <property type="match status" value="1"/>
</dbReference>
<organism evidence="1 2">
    <name type="scientific">Nocardioides aromaticivorans</name>
    <dbReference type="NCBI Taxonomy" id="200618"/>
    <lineage>
        <taxon>Bacteria</taxon>
        <taxon>Bacillati</taxon>
        <taxon>Actinomycetota</taxon>
        <taxon>Actinomycetes</taxon>
        <taxon>Propionibacteriales</taxon>
        <taxon>Nocardioidaceae</taxon>
        <taxon>Nocardioides</taxon>
    </lineage>
</organism>
<dbReference type="EMBL" id="JACBZM010000001">
    <property type="protein sequence ID" value="NYI47228.1"/>
    <property type="molecule type" value="Genomic_DNA"/>
</dbReference>
<proteinExistence type="predicted"/>
<gene>
    <name evidence="1" type="ORF">BJ993_004308</name>
</gene>
<dbReference type="PANTHER" id="PTHR37943:SF1">
    <property type="entry name" value="PROTEIN VES"/>
    <property type="match status" value="1"/>
</dbReference>
<comment type="caution">
    <text evidence="1">The sequence shown here is derived from an EMBL/GenBank/DDBJ whole genome shotgun (WGS) entry which is preliminary data.</text>
</comment>
<dbReference type="InterPro" id="IPR010282">
    <property type="entry name" value="Uncharacterised_HutD/Ves"/>
</dbReference>
<accession>A0A7Y9ZMW5</accession>
<dbReference type="Pfam" id="PF05962">
    <property type="entry name" value="HutD"/>
    <property type="match status" value="1"/>
</dbReference>